<feature type="compositionally biased region" description="Acidic residues" evidence="1">
    <location>
        <begin position="414"/>
        <end position="426"/>
    </location>
</feature>
<feature type="compositionally biased region" description="Basic residues" evidence="1">
    <location>
        <begin position="21"/>
        <end position="32"/>
    </location>
</feature>
<evidence type="ECO:0000256" key="1">
    <source>
        <dbReference type="SAM" id="MobiDB-lite"/>
    </source>
</evidence>
<reference evidence="2" key="1">
    <citation type="submission" date="2019-12" db="EMBL/GenBank/DDBJ databases">
        <authorList>
            <person name="Scholes J."/>
        </authorList>
    </citation>
    <scope>NUCLEOTIDE SEQUENCE</scope>
</reference>
<evidence type="ECO:0000313" key="2">
    <source>
        <dbReference type="EMBL" id="CAA0831570.1"/>
    </source>
</evidence>
<dbReference type="Proteomes" id="UP001153555">
    <property type="component" value="Unassembled WGS sequence"/>
</dbReference>
<feature type="compositionally biased region" description="Polar residues" evidence="1">
    <location>
        <begin position="8"/>
        <end position="20"/>
    </location>
</feature>
<gene>
    <name evidence="2" type="ORF">SHERM_26918</name>
</gene>
<feature type="region of interest" description="Disordered" evidence="1">
    <location>
        <begin position="1"/>
        <end position="189"/>
    </location>
</feature>
<feature type="compositionally biased region" description="Basic and acidic residues" evidence="1">
    <location>
        <begin position="99"/>
        <end position="111"/>
    </location>
</feature>
<evidence type="ECO:0000313" key="3">
    <source>
        <dbReference type="Proteomes" id="UP001153555"/>
    </source>
</evidence>
<comment type="caution">
    <text evidence="2">The sequence shown here is derived from an EMBL/GenBank/DDBJ whole genome shotgun (WGS) entry which is preliminary data.</text>
</comment>
<organism evidence="2 3">
    <name type="scientific">Striga hermonthica</name>
    <name type="common">Purple witchweed</name>
    <name type="synonym">Buchnera hermonthica</name>
    <dbReference type="NCBI Taxonomy" id="68872"/>
    <lineage>
        <taxon>Eukaryota</taxon>
        <taxon>Viridiplantae</taxon>
        <taxon>Streptophyta</taxon>
        <taxon>Embryophyta</taxon>
        <taxon>Tracheophyta</taxon>
        <taxon>Spermatophyta</taxon>
        <taxon>Magnoliopsida</taxon>
        <taxon>eudicotyledons</taxon>
        <taxon>Gunneridae</taxon>
        <taxon>Pentapetalae</taxon>
        <taxon>asterids</taxon>
        <taxon>lamiids</taxon>
        <taxon>Lamiales</taxon>
        <taxon>Orobanchaceae</taxon>
        <taxon>Buchnereae</taxon>
        <taxon>Striga</taxon>
    </lineage>
</organism>
<feature type="compositionally biased region" description="Acidic residues" evidence="1">
    <location>
        <begin position="71"/>
        <end position="81"/>
    </location>
</feature>
<feature type="compositionally biased region" description="Basic and acidic residues" evidence="1">
    <location>
        <begin position="180"/>
        <end position="189"/>
    </location>
</feature>
<feature type="compositionally biased region" description="Basic and acidic residues" evidence="1">
    <location>
        <begin position="130"/>
        <end position="141"/>
    </location>
</feature>
<feature type="compositionally biased region" description="Low complexity" evidence="1">
    <location>
        <begin position="670"/>
        <end position="685"/>
    </location>
</feature>
<proteinExistence type="predicted"/>
<feature type="region of interest" description="Disordered" evidence="1">
    <location>
        <begin position="340"/>
        <end position="447"/>
    </location>
</feature>
<name>A0A9N7NGW2_STRHE</name>
<feature type="compositionally biased region" description="Acidic residues" evidence="1">
    <location>
        <begin position="435"/>
        <end position="445"/>
    </location>
</feature>
<dbReference type="AlphaFoldDB" id="A0A9N7NGW2"/>
<dbReference type="PANTHER" id="PTHR36005:SF1">
    <property type="entry name" value="DNA LIGASE-LIKE PROTEIN"/>
    <property type="match status" value="1"/>
</dbReference>
<dbReference type="OrthoDB" id="1919305at2759"/>
<feature type="compositionally biased region" description="Gly residues" evidence="1">
    <location>
        <begin position="117"/>
        <end position="126"/>
    </location>
</feature>
<sequence>MDSDDDYQSLSPQKEQSPQVQHRRLKRLKKSSSKPSDDPLLVSIDDPLLFPSDDFARLEALENGTATPDSSSDDSDSTEEADLSRKSASQGFDEMESGPVEKVKKTKRVLEFDDAVTGGGDAGEGFEGFELDKDGKKRNGEADVLGEGDDDMKIKRKKKKKSGDSNGGDGLQTNLRGSNKRTEKKERNAYLKELHAESQRLLRETRDASFKPIPVVQKPISSVLDKIRKRKLEISKKFVDIQDRNYVYDGSISPKDGIGDLDVSYEEGEEEILEILVEKEKVAPSLEESSSLAASSMDGLTDTAKQTINENHLQQSPVEDAQPAFRAPVFDTEDLFDDLEPNGIKAIASDEPSSPMEEDFAPSLLTLNLKFDSAPVDDSASDEDDNDKENVDPHPCGIADGSSSPKGEFAKDFIDDEAEEEDDSDNDLSRFKENDDAEDVEDFVELNDMIATGYEEKSIDNERRNELHQKWLEQQDAAGTDKLMQKLNFGSGLREAMLLDKEPEIDENDQELDDDDDDDDVDDESDGGEENPLPRKTARINTKKAKQVILQMLTDKDDAYVSDDDDDTQRQHARRLLIRKEEQTTVVSPAEDENSREVFGLIKKLNIVPDNKKKPKALSFFDTVLRGGNSNSSSKSSFLGRVSNHSISSSHKQGSGAVRAFIFGRDDSNSRSSMSISEDSSDNVSQEARPTRTLTAKYISSQTKFTSQSRQPALETSSRTSLLDILKQSSSRPQACNTDTTVDLMKGIFALRAPKNPTKLEGRS</sequence>
<evidence type="ECO:0008006" key="4">
    <source>
        <dbReference type="Google" id="ProtNLM"/>
    </source>
</evidence>
<dbReference type="PANTHER" id="PTHR36005">
    <property type="entry name" value="DNA LIGASE-LIKE PROTEIN"/>
    <property type="match status" value="1"/>
</dbReference>
<feature type="region of interest" description="Disordered" evidence="1">
    <location>
        <begin position="668"/>
        <end position="691"/>
    </location>
</feature>
<keyword evidence="3" id="KW-1185">Reference proteome</keyword>
<feature type="region of interest" description="Disordered" evidence="1">
    <location>
        <begin position="494"/>
        <end position="541"/>
    </location>
</feature>
<feature type="compositionally biased region" description="Acidic residues" evidence="1">
    <location>
        <begin position="503"/>
        <end position="529"/>
    </location>
</feature>
<protein>
    <recommendedName>
        <fullName evidence="4">DNA replication checkpoint mediator MRC1 domain-containing protein</fullName>
    </recommendedName>
</protein>
<dbReference type="EMBL" id="CACSLK010027832">
    <property type="protein sequence ID" value="CAA0831570.1"/>
    <property type="molecule type" value="Genomic_DNA"/>
</dbReference>
<accession>A0A9N7NGW2</accession>